<accession>A0A1I2SQ75</accession>
<keyword evidence="8" id="KW-0626">Porin</keyword>
<evidence type="ECO:0000256" key="6">
    <source>
        <dbReference type="ARBA" id="ARBA00022729"/>
    </source>
</evidence>
<dbReference type="GO" id="GO:0034220">
    <property type="term" value="P:monoatomic ion transmembrane transport"/>
    <property type="evidence" value="ECO:0007669"/>
    <property type="project" value="InterPro"/>
</dbReference>
<dbReference type="OrthoDB" id="8957883at2"/>
<comment type="subcellular location">
    <subcellularLocation>
        <location evidence="1">Cell outer membrane</location>
        <topology evidence="1">Multi-pass membrane protein</topology>
    </subcellularLocation>
</comment>
<dbReference type="Proteomes" id="UP000198623">
    <property type="component" value="Unassembled WGS sequence"/>
</dbReference>
<dbReference type="InterPro" id="IPR002299">
    <property type="entry name" value="Porin_Neis"/>
</dbReference>
<keyword evidence="7" id="KW-0406">Ion transport</keyword>
<dbReference type="InterPro" id="IPR001702">
    <property type="entry name" value="Porin_Gram-ve"/>
</dbReference>
<dbReference type="PRINTS" id="PR00184">
    <property type="entry name" value="NEISSPPORIN"/>
</dbReference>
<organism evidence="13 14">
    <name type="scientific">Neptunomonas qingdaonensis</name>
    <dbReference type="NCBI Taxonomy" id="1045558"/>
    <lineage>
        <taxon>Bacteria</taxon>
        <taxon>Pseudomonadati</taxon>
        <taxon>Pseudomonadota</taxon>
        <taxon>Gammaproteobacteria</taxon>
        <taxon>Oceanospirillales</taxon>
        <taxon>Oceanospirillaceae</taxon>
        <taxon>Neptunomonas</taxon>
    </lineage>
</organism>
<dbReference type="STRING" id="1045558.SAMN05216175_108121"/>
<name>A0A1I2SQ75_9GAMM</name>
<dbReference type="CDD" id="cd00342">
    <property type="entry name" value="gram_neg_porins"/>
    <property type="match status" value="1"/>
</dbReference>
<comment type="subunit">
    <text evidence="2">Homotrimer.</text>
</comment>
<dbReference type="AlphaFoldDB" id="A0A1I2SQ75"/>
<dbReference type="SUPFAM" id="SSF56935">
    <property type="entry name" value="Porins"/>
    <property type="match status" value="1"/>
</dbReference>
<reference evidence="14" key="1">
    <citation type="submission" date="2016-10" db="EMBL/GenBank/DDBJ databases">
        <authorList>
            <person name="Varghese N."/>
            <person name="Submissions S."/>
        </authorList>
    </citation>
    <scope>NUCLEOTIDE SEQUENCE [LARGE SCALE GENOMIC DNA]</scope>
    <source>
        <strain evidence="14">CGMCC 1.10971</strain>
    </source>
</reference>
<dbReference type="GO" id="GO:0009279">
    <property type="term" value="C:cell outer membrane"/>
    <property type="evidence" value="ECO:0007669"/>
    <property type="project" value="UniProtKB-SubCell"/>
</dbReference>
<keyword evidence="6 11" id="KW-0732">Signal</keyword>
<protein>
    <submittedName>
        <fullName evidence="13">Outer membrane protein (Porin)</fullName>
    </submittedName>
</protein>
<dbReference type="InterPro" id="IPR050298">
    <property type="entry name" value="Gram-neg_bact_OMP"/>
</dbReference>
<dbReference type="Gene3D" id="2.40.160.10">
    <property type="entry name" value="Porin"/>
    <property type="match status" value="1"/>
</dbReference>
<sequence length="299" mass="31304">MKKSLIALAVAGALTAPMVAQADATLYGSLRLKAVAADKKDFNVADNSSRIGIKGSVDTNIDGVKAIYHGEWKVGNNDDASFGDGRLAYVGLTGGFGTAAIGQQWTPEYSFATGTVDILDGNSTALTVDVFRSPNVISYVTPNMGGFSGALAVVADSDAGNNGEDVDSYHVAAKYSVAGFTAAASFIDDASDDDEDRTAVSVAYAADALYVALLWQDRDAVKYEDDSYELAASYAFGDTSLIGNYASEGDASGYGLEVQHKLGKQARVFANYLDVNDDAAASNFAQKADTFSTGLRVDF</sequence>
<evidence type="ECO:0000256" key="9">
    <source>
        <dbReference type="ARBA" id="ARBA00023136"/>
    </source>
</evidence>
<evidence type="ECO:0000256" key="10">
    <source>
        <dbReference type="ARBA" id="ARBA00023237"/>
    </source>
</evidence>
<evidence type="ECO:0000256" key="1">
    <source>
        <dbReference type="ARBA" id="ARBA00004571"/>
    </source>
</evidence>
<dbReference type="PANTHER" id="PTHR34501:SF9">
    <property type="entry name" value="MAJOR OUTER MEMBRANE PROTEIN P.IA"/>
    <property type="match status" value="1"/>
</dbReference>
<dbReference type="GO" id="GO:0015288">
    <property type="term" value="F:porin activity"/>
    <property type="evidence" value="ECO:0007669"/>
    <property type="project" value="UniProtKB-KW"/>
</dbReference>
<evidence type="ECO:0000256" key="11">
    <source>
        <dbReference type="SAM" id="SignalP"/>
    </source>
</evidence>
<dbReference type="GO" id="GO:0046930">
    <property type="term" value="C:pore complex"/>
    <property type="evidence" value="ECO:0007669"/>
    <property type="project" value="UniProtKB-KW"/>
</dbReference>
<dbReference type="PRINTS" id="PR00182">
    <property type="entry name" value="ECOLNEIPORIN"/>
</dbReference>
<dbReference type="EMBL" id="FOOU01000008">
    <property type="protein sequence ID" value="SFG54812.1"/>
    <property type="molecule type" value="Genomic_DNA"/>
</dbReference>
<gene>
    <name evidence="13" type="ORF">SAMN05216175_108121</name>
</gene>
<keyword evidence="3" id="KW-0813">Transport</keyword>
<feature type="chain" id="PRO_5011595102" evidence="11">
    <location>
        <begin position="23"/>
        <end position="299"/>
    </location>
</feature>
<evidence type="ECO:0000256" key="8">
    <source>
        <dbReference type="ARBA" id="ARBA00023114"/>
    </source>
</evidence>
<evidence type="ECO:0000256" key="3">
    <source>
        <dbReference type="ARBA" id="ARBA00022448"/>
    </source>
</evidence>
<evidence type="ECO:0000256" key="5">
    <source>
        <dbReference type="ARBA" id="ARBA00022692"/>
    </source>
</evidence>
<evidence type="ECO:0000259" key="12">
    <source>
        <dbReference type="Pfam" id="PF13609"/>
    </source>
</evidence>
<keyword evidence="9" id="KW-0472">Membrane</keyword>
<evidence type="ECO:0000256" key="2">
    <source>
        <dbReference type="ARBA" id="ARBA00011233"/>
    </source>
</evidence>
<dbReference type="RefSeq" id="WP_090728504.1">
    <property type="nucleotide sequence ID" value="NZ_FOOU01000008.1"/>
</dbReference>
<feature type="signal peptide" evidence="11">
    <location>
        <begin position="1"/>
        <end position="22"/>
    </location>
</feature>
<evidence type="ECO:0000256" key="7">
    <source>
        <dbReference type="ARBA" id="ARBA00023065"/>
    </source>
</evidence>
<dbReference type="InterPro" id="IPR033900">
    <property type="entry name" value="Gram_neg_porin_domain"/>
</dbReference>
<dbReference type="PANTHER" id="PTHR34501">
    <property type="entry name" value="PROTEIN YDDL-RELATED"/>
    <property type="match status" value="1"/>
</dbReference>
<keyword evidence="5" id="KW-0812">Transmembrane</keyword>
<feature type="domain" description="Porin" evidence="12">
    <location>
        <begin position="7"/>
        <end position="278"/>
    </location>
</feature>
<evidence type="ECO:0000313" key="14">
    <source>
        <dbReference type="Proteomes" id="UP000198623"/>
    </source>
</evidence>
<dbReference type="InterPro" id="IPR023614">
    <property type="entry name" value="Porin_dom_sf"/>
</dbReference>
<keyword evidence="10" id="KW-0998">Cell outer membrane</keyword>
<proteinExistence type="predicted"/>
<keyword evidence="14" id="KW-1185">Reference proteome</keyword>
<dbReference type="Pfam" id="PF13609">
    <property type="entry name" value="Porin_4"/>
    <property type="match status" value="1"/>
</dbReference>
<evidence type="ECO:0000313" key="13">
    <source>
        <dbReference type="EMBL" id="SFG54812.1"/>
    </source>
</evidence>
<evidence type="ECO:0000256" key="4">
    <source>
        <dbReference type="ARBA" id="ARBA00022452"/>
    </source>
</evidence>
<keyword evidence="4" id="KW-1134">Transmembrane beta strand</keyword>